<evidence type="ECO:0000256" key="4">
    <source>
        <dbReference type="ARBA" id="ARBA00022729"/>
    </source>
</evidence>
<evidence type="ECO:0000313" key="7">
    <source>
        <dbReference type="EMBL" id="MYZ46711.1"/>
    </source>
</evidence>
<dbReference type="InterPro" id="IPR014718">
    <property type="entry name" value="GH-type_carb-bd"/>
</dbReference>
<dbReference type="InterPro" id="IPR011013">
    <property type="entry name" value="Gal_mutarotase_sf_dom"/>
</dbReference>
<gene>
    <name evidence="7" type="ORF">E4O86_03125</name>
</gene>
<evidence type="ECO:0000259" key="6">
    <source>
        <dbReference type="Pfam" id="PF04349"/>
    </source>
</evidence>
<evidence type="ECO:0000313" key="8">
    <source>
        <dbReference type="Proteomes" id="UP000773614"/>
    </source>
</evidence>
<dbReference type="FunFam" id="2.70.98.10:FF:000001">
    <property type="entry name" value="Glucans biosynthesis protein G"/>
    <property type="match status" value="1"/>
</dbReference>
<evidence type="ECO:0000256" key="2">
    <source>
        <dbReference type="ARBA" id="ARBA00005001"/>
    </source>
</evidence>
<reference evidence="7" key="1">
    <citation type="submission" date="2019-03" db="EMBL/GenBank/DDBJ databases">
        <title>Afifella sp. nov., isolated from activated sludge.</title>
        <authorList>
            <person name="Li Q."/>
            <person name="Liu Y."/>
        </authorList>
    </citation>
    <scope>NUCLEOTIDE SEQUENCE</scope>
    <source>
        <strain evidence="7">L72</strain>
    </source>
</reference>
<dbReference type="EMBL" id="SPKJ01000005">
    <property type="protein sequence ID" value="MYZ46711.1"/>
    <property type="molecule type" value="Genomic_DNA"/>
</dbReference>
<dbReference type="AlphaFoldDB" id="A0A964T1L8"/>
<protein>
    <submittedName>
        <fullName evidence="7">Glucan biosynthesis protein G</fullName>
    </submittedName>
</protein>
<comment type="similarity">
    <text evidence="3">Belongs to the OpgD/OpgG family.</text>
</comment>
<dbReference type="GO" id="GO:0030288">
    <property type="term" value="C:outer membrane-bounded periplasmic space"/>
    <property type="evidence" value="ECO:0007669"/>
    <property type="project" value="TreeGrafter"/>
</dbReference>
<dbReference type="SUPFAM" id="SSF81296">
    <property type="entry name" value="E set domains"/>
    <property type="match status" value="1"/>
</dbReference>
<dbReference type="SUPFAM" id="SSF74650">
    <property type="entry name" value="Galactose mutarotase-like"/>
    <property type="match status" value="1"/>
</dbReference>
<comment type="caution">
    <text evidence="7">The sequence shown here is derived from an EMBL/GenBank/DDBJ whole genome shotgun (WGS) entry which is preliminary data.</text>
</comment>
<sequence>MNRRTFVSGLPALIAVAATDFARSDALAQAALPHLDDPVPFSPDWLIQQAKDLASKDYTEPDFPLPGDLAKLSYDRYRDIRYRSEARVWAGSGRPFMLDLFHRGFIYNDHVTISLLENGQARRIRYTKDLFDFGASPQPPEDADLGFSGFRVRYPINTPDVWDEFLVFQGATYFRAVAQNQLYGISARGLAINTATPEGEEFPVFTNFWIETPAPETRLLNVYALLDSPSTTGAYRFSIQPGAETVMDVQATLFPRVDIDHIGLAPLSSMFLFDAMNRGLFDDFRPSVHDSNGLLMLTGRGEWVWRPLANPAELQLSAFADQSPRGFGLMQRTRSFDDFKDLEARYERRPSLWIEPLGDWGKGQVVLLEIPVEMEIHDNISVFWRPAEPIPAEKPWTFQYRMRWSQNIEHELLATVDSRAGLTSNEQRRVFVVDFRSAKMPPLDQLAMEVNASAGEVVHPVLQANAPDGTIRASFQLDPGSAALSELRLRLTANGQPASETWLYRWTKR</sequence>
<accession>A0A964T1L8</accession>
<evidence type="ECO:0000256" key="3">
    <source>
        <dbReference type="ARBA" id="ARBA00009284"/>
    </source>
</evidence>
<comment type="subcellular location">
    <subcellularLocation>
        <location evidence="1">Periplasm</location>
    </subcellularLocation>
</comment>
<keyword evidence="8" id="KW-1185">Reference proteome</keyword>
<feature type="domain" description="Glucan biosynthesis periplasmic MdoG C-terminal" evidence="6">
    <location>
        <begin position="41"/>
        <end position="506"/>
    </location>
</feature>
<dbReference type="PANTHER" id="PTHR30504:SF2">
    <property type="entry name" value="GLUCANS BIOSYNTHESIS PROTEIN G"/>
    <property type="match status" value="1"/>
</dbReference>
<dbReference type="Pfam" id="PF04349">
    <property type="entry name" value="MdoG"/>
    <property type="match status" value="1"/>
</dbReference>
<dbReference type="InterPro" id="IPR007444">
    <property type="entry name" value="Glucan_biosyn_MdoG_C"/>
</dbReference>
<proteinExistence type="inferred from homology"/>
<dbReference type="InterPro" id="IPR014756">
    <property type="entry name" value="Ig_E-set"/>
</dbReference>
<dbReference type="Gene3D" id="2.60.40.10">
    <property type="entry name" value="Immunoglobulins"/>
    <property type="match status" value="1"/>
</dbReference>
<dbReference type="PIRSF" id="PIRSF006281">
    <property type="entry name" value="MdoG"/>
    <property type="match status" value="1"/>
</dbReference>
<dbReference type="Proteomes" id="UP000773614">
    <property type="component" value="Unassembled WGS sequence"/>
</dbReference>
<dbReference type="InterPro" id="IPR013783">
    <property type="entry name" value="Ig-like_fold"/>
</dbReference>
<evidence type="ECO:0000256" key="5">
    <source>
        <dbReference type="ARBA" id="ARBA00022764"/>
    </source>
</evidence>
<dbReference type="Gene3D" id="2.70.98.10">
    <property type="match status" value="1"/>
</dbReference>
<dbReference type="RefSeq" id="WP_161139051.1">
    <property type="nucleotide sequence ID" value="NZ_SPKJ01000005.1"/>
</dbReference>
<dbReference type="PANTHER" id="PTHR30504">
    <property type="entry name" value="GLUCANS BIOSYNTHESIS PROTEIN"/>
    <property type="match status" value="1"/>
</dbReference>
<dbReference type="GO" id="GO:0003824">
    <property type="term" value="F:catalytic activity"/>
    <property type="evidence" value="ECO:0007669"/>
    <property type="project" value="InterPro"/>
</dbReference>
<dbReference type="GO" id="GO:0030246">
    <property type="term" value="F:carbohydrate binding"/>
    <property type="evidence" value="ECO:0007669"/>
    <property type="project" value="InterPro"/>
</dbReference>
<comment type="pathway">
    <text evidence="2">Glycan metabolism; osmoregulated periplasmic glucan (OPG) biosynthesis.</text>
</comment>
<organism evidence="7 8">
    <name type="scientific">Propylenella binzhouense</name>
    <dbReference type="NCBI Taxonomy" id="2555902"/>
    <lineage>
        <taxon>Bacteria</taxon>
        <taxon>Pseudomonadati</taxon>
        <taxon>Pseudomonadota</taxon>
        <taxon>Alphaproteobacteria</taxon>
        <taxon>Hyphomicrobiales</taxon>
        <taxon>Propylenellaceae</taxon>
        <taxon>Propylenella</taxon>
    </lineage>
</organism>
<keyword evidence="4" id="KW-0732">Signal</keyword>
<dbReference type="OrthoDB" id="9777817at2"/>
<name>A0A964T1L8_9HYPH</name>
<evidence type="ECO:0000256" key="1">
    <source>
        <dbReference type="ARBA" id="ARBA00004418"/>
    </source>
</evidence>
<dbReference type="GO" id="GO:0051274">
    <property type="term" value="P:beta-glucan biosynthetic process"/>
    <property type="evidence" value="ECO:0007669"/>
    <property type="project" value="TreeGrafter"/>
</dbReference>
<dbReference type="InterPro" id="IPR014438">
    <property type="entry name" value="Glucan_biosyn_MdoG/MdoD"/>
</dbReference>
<keyword evidence="5" id="KW-0574">Periplasm</keyword>